<proteinExistence type="predicted"/>
<evidence type="ECO:0000313" key="13">
    <source>
        <dbReference type="Proteomes" id="UP001153636"/>
    </source>
</evidence>
<dbReference type="PROSITE" id="PS50157">
    <property type="entry name" value="ZINC_FINGER_C2H2_2"/>
    <property type="match status" value="10"/>
</dbReference>
<feature type="domain" description="C2H2-type" evidence="10">
    <location>
        <begin position="442"/>
        <end position="469"/>
    </location>
</feature>
<feature type="region of interest" description="Disordered" evidence="9">
    <location>
        <begin position="544"/>
        <end position="584"/>
    </location>
</feature>
<dbReference type="Gene3D" id="3.30.160.60">
    <property type="entry name" value="Classic Zinc Finger"/>
    <property type="match status" value="6"/>
</dbReference>
<evidence type="ECO:0000256" key="2">
    <source>
        <dbReference type="ARBA" id="ARBA00022723"/>
    </source>
</evidence>
<evidence type="ECO:0000256" key="3">
    <source>
        <dbReference type="ARBA" id="ARBA00022737"/>
    </source>
</evidence>
<organism evidence="12 13">
    <name type="scientific">Psylliodes chrysocephalus</name>
    <dbReference type="NCBI Taxonomy" id="3402493"/>
    <lineage>
        <taxon>Eukaryota</taxon>
        <taxon>Metazoa</taxon>
        <taxon>Ecdysozoa</taxon>
        <taxon>Arthropoda</taxon>
        <taxon>Hexapoda</taxon>
        <taxon>Insecta</taxon>
        <taxon>Pterygota</taxon>
        <taxon>Neoptera</taxon>
        <taxon>Endopterygota</taxon>
        <taxon>Coleoptera</taxon>
        <taxon>Polyphaga</taxon>
        <taxon>Cucujiformia</taxon>
        <taxon>Chrysomeloidea</taxon>
        <taxon>Chrysomelidae</taxon>
        <taxon>Galerucinae</taxon>
        <taxon>Alticini</taxon>
        <taxon>Psylliodes</taxon>
    </lineage>
</organism>
<reference evidence="12" key="1">
    <citation type="submission" date="2022-01" db="EMBL/GenBank/DDBJ databases">
        <authorList>
            <person name="King R."/>
        </authorList>
    </citation>
    <scope>NUCLEOTIDE SEQUENCE</scope>
</reference>
<feature type="domain" description="C2H2-type" evidence="10">
    <location>
        <begin position="387"/>
        <end position="410"/>
    </location>
</feature>
<keyword evidence="4 7" id="KW-0863">Zinc-finger</keyword>
<dbReference type="InterPro" id="IPR012934">
    <property type="entry name" value="Znf_AD"/>
</dbReference>
<feature type="domain" description="C2H2-type" evidence="10">
    <location>
        <begin position="414"/>
        <end position="441"/>
    </location>
</feature>
<feature type="compositionally biased region" description="Acidic residues" evidence="9">
    <location>
        <begin position="143"/>
        <end position="160"/>
    </location>
</feature>
<dbReference type="FunFam" id="3.30.160.60:FF:000145">
    <property type="entry name" value="Zinc finger protein 574"/>
    <property type="match status" value="1"/>
</dbReference>
<evidence type="ECO:0000256" key="1">
    <source>
        <dbReference type="ARBA" id="ARBA00004123"/>
    </source>
</evidence>
<feature type="compositionally biased region" description="Acidic residues" evidence="9">
    <location>
        <begin position="546"/>
        <end position="584"/>
    </location>
</feature>
<keyword evidence="3" id="KW-0677">Repeat</keyword>
<keyword evidence="2 8" id="KW-0479">Metal-binding</keyword>
<dbReference type="EMBL" id="OV651819">
    <property type="protein sequence ID" value="CAH1113294.1"/>
    <property type="molecule type" value="Genomic_DNA"/>
</dbReference>
<feature type="domain" description="C2H2-type" evidence="10">
    <location>
        <begin position="240"/>
        <end position="267"/>
    </location>
</feature>
<dbReference type="PANTHER" id="PTHR16515">
    <property type="entry name" value="PR DOMAIN ZINC FINGER PROTEIN"/>
    <property type="match status" value="1"/>
</dbReference>
<dbReference type="InterPro" id="IPR050331">
    <property type="entry name" value="Zinc_finger"/>
</dbReference>
<evidence type="ECO:0000256" key="7">
    <source>
        <dbReference type="PROSITE-ProRule" id="PRU00042"/>
    </source>
</evidence>
<dbReference type="PROSITE" id="PS51915">
    <property type="entry name" value="ZAD"/>
    <property type="match status" value="1"/>
</dbReference>
<feature type="domain" description="C2H2-type" evidence="10">
    <location>
        <begin position="352"/>
        <end position="379"/>
    </location>
</feature>
<evidence type="ECO:0000256" key="5">
    <source>
        <dbReference type="ARBA" id="ARBA00022833"/>
    </source>
</evidence>
<dbReference type="GO" id="GO:0008270">
    <property type="term" value="F:zinc ion binding"/>
    <property type="evidence" value="ECO:0007669"/>
    <property type="project" value="UniProtKB-UniRule"/>
</dbReference>
<feature type="domain" description="C2H2-type" evidence="10">
    <location>
        <begin position="184"/>
        <end position="211"/>
    </location>
</feature>
<dbReference type="GO" id="GO:0005634">
    <property type="term" value="C:nucleus"/>
    <property type="evidence" value="ECO:0007669"/>
    <property type="project" value="UniProtKB-SubCell"/>
</dbReference>
<protein>
    <submittedName>
        <fullName evidence="12">Uncharacterized protein</fullName>
    </submittedName>
</protein>
<dbReference type="FunFam" id="3.30.160.60:FF:000161">
    <property type="entry name" value="Zinc finger protein 366"/>
    <property type="match status" value="1"/>
</dbReference>
<evidence type="ECO:0000259" key="10">
    <source>
        <dbReference type="PROSITE" id="PS50157"/>
    </source>
</evidence>
<dbReference type="SMART" id="SM00355">
    <property type="entry name" value="ZnF_C2H2"/>
    <property type="match status" value="10"/>
</dbReference>
<evidence type="ECO:0000259" key="11">
    <source>
        <dbReference type="PROSITE" id="PS51915"/>
    </source>
</evidence>
<feature type="binding site" evidence="8">
    <location>
        <position position="70"/>
    </location>
    <ligand>
        <name>Zn(2+)</name>
        <dbReference type="ChEBI" id="CHEBI:29105"/>
    </ligand>
</feature>
<keyword evidence="6" id="KW-0539">Nucleus</keyword>
<dbReference type="Pfam" id="PF07776">
    <property type="entry name" value="zf-AD"/>
    <property type="match status" value="1"/>
</dbReference>
<dbReference type="AlphaFoldDB" id="A0A9P0D7I4"/>
<dbReference type="InterPro" id="IPR036236">
    <property type="entry name" value="Znf_C2H2_sf"/>
</dbReference>
<keyword evidence="5 8" id="KW-0862">Zinc</keyword>
<feature type="domain" description="ZAD" evidence="11">
    <location>
        <begin position="12"/>
        <end position="94"/>
    </location>
</feature>
<dbReference type="Gene3D" id="3.40.1800.20">
    <property type="match status" value="1"/>
</dbReference>
<dbReference type="Proteomes" id="UP001153636">
    <property type="component" value="Chromosome 7"/>
</dbReference>
<keyword evidence="13" id="KW-1185">Reference proteome</keyword>
<dbReference type="PROSITE" id="PS00028">
    <property type="entry name" value="ZINC_FINGER_C2H2_1"/>
    <property type="match status" value="10"/>
</dbReference>
<feature type="domain" description="C2H2-type" evidence="10">
    <location>
        <begin position="324"/>
        <end position="351"/>
    </location>
</feature>
<name>A0A9P0D7I4_9CUCU</name>
<dbReference type="InterPro" id="IPR013087">
    <property type="entry name" value="Znf_C2H2_type"/>
</dbReference>
<feature type="binding site" evidence="8">
    <location>
        <position position="14"/>
    </location>
    <ligand>
        <name>Zn(2+)</name>
        <dbReference type="ChEBI" id="CHEBI:29105"/>
    </ligand>
</feature>
<evidence type="ECO:0000256" key="8">
    <source>
        <dbReference type="PROSITE-ProRule" id="PRU01263"/>
    </source>
</evidence>
<evidence type="ECO:0000256" key="9">
    <source>
        <dbReference type="SAM" id="MobiDB-lite"/>
    </source>
</evidence>
<dbReference type="SUPFAM" id="SSF57667">
    <property type="entry name" value="beta-beta-alpha zinc fingers"/>
    <property type="match status" value="6"/>
</dbReference>
<dbReference type="OrthoDB" id="6077919at2759"/>
<feature type="domain" description="C2H2-type" evidence="10">
    <location>
        <begin position="212"/>
        <end position="239"/>
    </location>
</feature>
<dbReference type="SMART" id="SM00868">
    <property type="entry name" value="zf-AD"/>
    <property type="match status" value="1"/>
</dbReference>
<dbReference type="SUPFAM" id="SSF57716">
    <property type="entry name" value="Glucocorticoid receptor-like (DNA-binding domain)"/>
    <property type="match status" value="1"/>
</dbReference>
<evidence type="ECO:0000256" key="4">
    <source>
        <dbReference type="ARBA" id="ARBA00022771"/>
    </source>
</evidence>
<comment type="subcellular location">
    <subcellularLocation>
        <location evidence="1">Nucleus</location>
    </subcellularLocation>
</comment>
<accession>A0A9P0D7I4</accession>
<feature type="binding site" evidence="8">
    <location>
        <position position="17"/>
    </location>
    <ligand>
        <name>Zn(2+)</name>
        <dbReference type="ChEBI" id="CHEBI:29105"/>
    </ligand>
</feature>
<feature type="domain" description="C2H2-type" evidence="10">
    <location>
        <begin position="268"/>
        <end position="295"/>
    </location>
</feature>
<dbReference type="PANTHER" id="PTHR16515:SF66">
    <property type="entry name" value="C2H2-TYPE DOMAIN-CONTAINING PROTEIN"/>
    <property type="match status" value="1"/>
</dbReference>
<feature type="binding site" evidence="8">
    <location>
        <position position="67"/>
    </location>
    <ligand>
        <name>Zn(2+)</name>
        <dbReference type="ChEBI" id="CHEBI:29105"/>
    </ligand>
</feature>
<feature type="domain" description="C2H2-type" evidence="10">
    <location>
        <begin position="296"/>
        <end position="323"/>
    </location>
</feature>
<gene>
    <name evidence="12" type="ORF">PSYICH_LOCUS13620</name>
</gene>
<sequence>MDDRANILKQMKVCRFCLSDVENDLTSIHERLNKNSVNIPLPSLPLQIMACIAIEVVKNDNMPQYICNSCRELTTQAYIFKTNCKKADDALKLFLVTGQLSKPYMQNVVQIRVHPAAEKTITVVHHDDDTEKSQTSPSRIVEEESQMDFEEIEDNEEEDKETPIVEVLKRNKTSAEPKVKTHCYSCSECDRSFPLKQLLDIHVKNHSRERNYECDVCQSKFYTKYDLQKHVLTHNPNKEFECVVCQKSFAREPMLRRHEKIHIDAPKYVCIECDKTFLTKEYLEFHLQKHNKKKPFTCNICNKSFVFKQGLERHEIVHSENKPYKCNYCEASFTSAIKLTRHITSHAGLRPYPCKLCGRTFLLSHHLTRHMRSHYASKTSIDQVGQHKCDICSMSFRKKDSLINHSVIHSMVNLKCVICNTTFDSASNVKEHITTHLTGLPFPCEKCDYSFETSEQLEEHELKHAEMEYEDQIEKEVFSESLNQLDSEEDEVEEGEVREYTIVDVNNPESGLKSNQEEPEEMDERAVIKDFRDNFSSRVEFLKDEIDSESEQAEENAEVVGVEEEEDEDEGEEEEEEEEDEVEITEIQSIKPIVRQEGTKVYERKNIPSTKPVPVAEIRMSSLNEQQQQTTLPLNTEASSLKKVGDKMVKVKKFILTKDEMKAMAKKGILEVRNGQVVLKSGGHQILNATMKPMQKNEIDSLLDKRHHAGNKLQIKRYEKKVPGQDT</sequence>
<evidence type="ECO:0000256" key="6">
    <source>
        <dbReference type="ARBA" id="ARBA00023242"/>
    </source>
</evidence>
<dbReference type="GO" id="GO:0010468">
    <property type="term" value="P:regulation of gene expression"/>
    <property type="evidence" value="ECO:0007669"/>
    <property type="project" value="TreeGrafter"/>
</dbReference>
<dbReference type="Pfam" id="PF00096">
    <property type="entry name" value="zf-C2H2"/>
    <property type="match status" value="8"/>
</dbReference>
<evidence type="ECO:0000313" key="12">
    <source>
        <dbReference type="EMBL" id="CAH1113294.1"/>
    </source>
</evidence>
<feature type="region of interest" description="Disordered" evidence="9">
    <location>
        <begin position="126"/>
        <end position="161"/>
    </location>
</feature>